<proteinExistence type="predicted"/>
<dbReference type="Proteomes" id="UP000036681">
    <property type="component" value="Unplaced"/>
</dbReference>
<keyword evidence="1" id="KW-1185">Reference proteome</keyword>
<reference evidence="2" key="1">
    <citation type="submission" date="2017-02" db="UniProtKB">
        <authorList>
            <consortium name="WormBaseParasite"/>
        </authorList>
    </citation>
    <scope>IDENTIFICATION</scope>
</reference>
<protein>
    <submittedName>
        <fullName evidence="2">NRXN1</fullName>
    </submittedName>
</protein>
<dbReference type="WBParaSite" id="ALUE_0001810601-mRNA-1">
    <property type="protein sequence ID" value="ALUE_0001810601-mRNA-1"/>
    <property type="gene ID" value="ALUE_0001810601"/>
</dbReference>
<evidence type="ECO:0000313" key="1">
    <source>
        <dbReference type="Proteomes" id="UP000036681"/>
    </source>
</evidence>
<evidence type="ECO:0000313" key="2">
    <source>
        <dbReference type="WBParaSite" id="ALUE_0001810601-mRNA-1"/>
    </source>
</evidence>
<organism evidence="1 2">
    <name type="scientific">Ascaris lumbricoides</name>
    <name type="common">Giant roundworm</name>
    <dbReference type="NCBI Taxonomy" id="6252"/>
    <lineage>
        <taxon>Eukaryota</taxon>
        <taxon>Metazoa</taxon>
        <taxon>Ecdysozoa</taxon>
        <taxon>Nematoda</taxon>
        <taxon>Chromadorea</taxon>
        <taxon>Rhabditida</taxon>
        <taxon>Spirurina</taxon>
        <taxon>Ascaridomorpha</taxon>
        <taxon>Ascaridoidea</taxon>
        <taxon>Ascarididae</taxon>
        <taxon>Ascaris</taxon>
    </lineage>
</organism>
<accession>A0A0M3IHZ5</accession>
<sequence>MPCQCDKDHECAYERTDMKMRVYRQVCVPRSNEFHETPQNFYD</sequence>
<dbReference type="AlphaFoldDB" id="A0A0M3IHZ5"/>
<name>A0A0M3IHZ5_ASCLU</name>